<dbReference type="EMBL" id="BDCO01000002">
    <property type="protein sequence ID" value="GAT31656.1"/>
    <property type="molecule type" value="Genomic_DNA"/>
</dbReference>
<dbReference type="NCBIfam" id="TIGR01035">
    <property type="entry name" value="hemA"/>
    <property type="match status" value="1"/>
</dbReference>
<accession>A0A146G4D4</accession>
<dbReference type="CDD" id="cd05213">
    <property type="entry name" value="NAD_bind_Glutamyl_tRNA_reduct"/>
    <property type="match status" value="1"/>
</dbReference>
<name>A0A146G4D4_TERSA</name>
<comment type="domain">
    <text evidence="9">Possesses an unusual extended V-shaped dimeric structure with each monomer consisting of three distinct domains arranged along a curved 'spinal' alpha-helix. The N-terminal catalytic domain specifically recognizes the glutamate moiety of the substrate. The second domain is the NADPH-binding domain, and the third C-terminal domain is responsible for dimerization.</text>
</comment>
<evidence type="ECO:0000256" key="2">
    <source>
        <dbReference type="ARBA" id="ARBA00005916"/>
    </source>
</evidence>
<dbReference type="InterPro" id="IPR018214">
    <property type="entry name" value="GluRdtase_CS"/>
</dbReference>
<dbReference type="InterPro" id="IPR000343">
    <property type="entry name" value="4pyrrol_synth_GluRdtase"/>
</dbReference>
<comment type="catalytic activity">
    <reaction evidence="7 9">
        <text>(S)-4-amino-5-oxopentanoate + tRNA(Glu) + NADP(+) = L-glutamyl-tRNA(Glu) + NADPH + H(+)</text>
        <dbReference type="Rhea" id="RHEA:12344"/>
        <dbReference type="Rhea" id="RHEA-COMP:9663"/>
        <dbReference type="Rhea" id="RHEA-COMP:9680"/>
        <dbReference type="ChEBI" id="CHEBI:15378"/>
        <dbReference type="ChEBI" id="CHEBI:57501"/>
        <dbReference type="ChEBI" id="CHEBI:57783"/>
        <dbReference type="ChEBI" id="CHEBI:58349"/>
        <dbReference type="ChEBI" id="CHEBI:78442"/>
        <dbReference type="ChEBI" id="CHEBI:78520"/>
        <dbReference type="EC" id="1.2.1.70"/>
    </reaction>
</comment>
<dbReference type="AlphaFoldDB" id="A0A146G4D4"/>
<dbReference type="EC" id="1.2.1.70" evidence="3 9"/>
<comment type="pathway">
    <text evidence="1 9">Porphyrin-containing compound metabolism; protoporphyrin-IX biosynthesis; 5-aminolevulinate from L-glutamyl-tRNA(Glu): step 1/2.</text>
</comment>
<proteinExistence type="inferred from homology"/>
<dbReference type="FunCoup" id="A0A146G4D4">
    <property type="interactions" value="333"/>
</dbReference>
<dbReference type="InParanoid" id="A0A146G4D4"/>
<dbReference type="Proteomes" id="UP000076023">
    <property type="component" value="Unassembled WGS sequence"/>
</dbReference>
<sequence>MNILCAGLNHQNAPIEVREKFAVGQHELAETLDAVRTIDGLSGAVILSTCNRVEFYASSICPVRTIDGLRGLMRERTGYDAPLYIHDTTRSVQHLFRVASGLDSMVIGETEILGQVKKAYSSAAELGATTRHLNKLFQHAFRVAKHVRTETQITRGSTSVGSVAVDLAGKIFGDLSGKRVMILGAGETSERTARSLVSRGVKTVIVSNRTFDRAAKLAEEIGGLAIHFDHWQNAFADIDILICSTSAPHAIVRHDQLAPMMKARPGRPLFIIDLAVPRDVEAAVNKLDGVFLYDIDSLEGIVRQSIETRRSEVIRCEQMISHHVRSFVNWLRHHHEISRL</sequence>
<dbReference type="FunFam" id="3.30.460.30:FF:000001">
    <property type="entry name" value="Glutamyl-tRNA reductase"/>
    <property type="match status" value="1"/>
</dbReference>
<feature type="binding site" evidence="9">
    <location>
        <begin position="109"/>
        <end position="111"/>
    </location>
    <ligand>
        <name>substrate</name>
    </ligand>
</feature>
<dbReference type="Gene3D" id="3.40.50.720">
    <property type="entry name" value="NAD(P)-binding Rossmann-like Domain"/>
    <property type="match status" value="1"/>
</dbReference>
<evidence type="ECO:0000256" key="3">
    <source>
        <dbReference type="ARBA" id="ARBA00012970"/>
    </source>
</evidence>
<keyword evidence="6 9" id="KW-0627">Porphyrin biosynthesis</keyword>
<feature type="domain" description="Glutamyl-tRNA reductase N-terminal" evidence="11">
    <location>
        <begin position="7"/>
        <end position="151"/>
    </location>
</feature>
<comment type="caution">
    <text evidence="12">The sequence shown here is derived from an EMBL/GenBank/DDBJ whole genome shotgun (WGS) entry which is preliminary data.</text>
</comment>
<evidence type="ECO:0000256" key="8">
    <source>
        <dbReference type="ARBA" id="ARBA00068659"/>
    </source>
</evidence>
<gene>
    <name evidence="9" type="primary">hemA</name>
    <name evidence="12" type="ORF">TSACC_250</name>
</gene>
<dbReference type="GO" id="GO:0019353">
    <property type="term" value="P:protoporphyrinogen IX biosynthetic process from glutamate"/>
    <property type="evidence" value="ECO:0007669"/>
    <property type="project" value="TreeGrafter"/>
</dbReference>
<dbReference type="InterPro" id="IPR015895">
    <property type="entry name" value="4pyrrol_synth_GluRdtase_N"/>
</dbReference>
<dbReference type="InterPro" id="IPR036291">
    <property type="entry name" value="NAD(P)-bd_dom_sf"/>
</dbReference>
<dbReference type="PROSITE" id="PS00747">
    <property type="entry name" value="GLUTR"/>
    <property type="match status" value="1"/>
</dbReference>
<feature type="binding site" evidence="9">
    <location>
        <begin position="184"/>
        <end position="189"/>
    </location>
    <ligand>
        <name>NADP(+)</name>
        <dbReference type="ChEBI" id="CHEBI:58349"/>
    </ligand>
</feature>
<comment type="miscellaneous">
    <text evidence="9">During catalysis, the active site Cys acts as a nucleophile attacking the alpha-carbonyl group of tRNA-bound glutamate with the formation of a thioester intermediate between enzyme and glutamate, and the concomitant release of tRNA(Glu). The thioester intermediate is finally reduced by direct hydride transfer from NADPH, to form the product GSA.</text>
</comment>
<feature type="binding site" evidence="9">
    <location>
        <position position="104"/>
    </location>
    <ligand>
        <name>substrate</name>
    </ligand>
</feature>
<evidence type="ECO:0000256" key="6">
    <source>
        <dbReference type="ARBA" id="ARBA00023244"/>
    </source>
</evidence>
<evidence type="ECO:0000313" key="12">
    <source>
        <dbReference type="EMBL" id="GAT31656.1"/>
    </source>
</evidence>
<dbReference type="GO" id="GO:0008883">
    <property type="term" value="F:glutamyl-tRNA reductase activity"/>
    <property type="evidence" value="ECO:0007669"/>
    <property type="project" value="UniProtKB-UniRule"/>
</dbReference>
<protein>
    <recommendedName>
        <fullName evidence="8 9">Glutamyl-tRNA reductase</fullName>
        <shortName evidence="9">GluTR</shortName>
        <ecNumber evidence="3 9">1.2.1.70</ecNumber>
    </recommendedName>
</protein>
<dbReference type="HAMAP" id="MF_00087">
    <property type="entry name" value="Glu_tRNA_reductase"/>
    <property type="match status" value="1"/>
</dbReference>
<dbReference type="InterPro" id="IPR036343">
    <property type="entry name" value="GluRdtase_N_sf"/>
</dbReference>
<feature type="binding site" evidence="9">
    <location>
        <position position="115"/>
    </location>
    <ligand>
        <name>substrate</name>
    </ligand>
</feature>
<dbReference type="OrthoDB" id="110209at2"/>
<dbReference type="GO" id="GO:0050661">
    <property type="term" value="F:NADP binding"/>
    <property type="evidence" value="ECO:0007669"/>
    <property type="project" value="InterPro"/>
</dbReference>
<feature type="site" description="Important for activity" evidence="9">
    <location>
        <position position="94"/>
    </location>
</feature>
<dbReference type="SUPFAM" id="SSF69742">
    <property type="entry name" value="Glutamyl tRNA-reductase catalytic, N-terminal domain"/>
    <property type="match status" value="1"/>
</dbReference>
<dbReference type="STRING" id="690879.TSACC_250"/>
<evidence type="ECO:0000256" key="7">
    <source>
        <dbReference type="ARBA" id="ARBA00047464"/>
    </source>
</evidence>
<dbReference type="FunFam" id="3.40.50.720:FF:000031">
    <property type="entry name" value="Glutamyl-tRNA reductase"/>
    <property type="match status" value="1"/>
</dbReference>
<evidence type="ECO:0000259" key="11">
    <source>
        <dbReference type="Pfam" id="PF05201"/>
    </source>
</evidence>
<dbReference type="Pfam" id="PF01488">
    <property type="entry name" value="Shikimate_DH"/>
    <property type="match status" value="1"/>
</dbReference>
<evidence type="ECO:0000256" key="5">
    <source>
        <dbReference type="ARBA" id="ARBA00023002"/>
    </source>
</evidence>
<reference evidence="13" key="1">
    <citation type="journal article" date="2017" name="Genome Announc.">
        <title>Draft Genome Sequence of Terrimicrobium sacchariphilum NM-5T, a Facultative Anaerobic Soil Bacterium of the Class Spartobacteria.</title>
        <authorList>
            <person name="Qiu Y.L."/>
            <person name="Tourlousse D.M."/>
            <person name="Matsuura N."/>
            <person name="Ohashi A."/>
            <person name="Sekiguchi Y."/>
        </authorList>
    </citation>
    <scope>NUCLEOTIDE SEQUENCE [LARGE SCALE GENOMIC DNA]</scope>
    <source>
        <strain evidence="13">NM-5</strain>
    </source>
</reference>
<feature type="binding site" evidence="9">
    <location>
        <begin position="49"/>
        <end position="52"/>
    </location>
    <ligand>
        <name>substrate</name>
    </ligand>
</feature>
<dbReference type="PANTHER" id="PTHR43013:SF1">
    <property type="entry name" value="GLUTAMYL-TRNA REDUCTASE"/>
    <property type="match status" value="1"/>
</dbReference>
<feature type="active site" description="Nucleophile" evidence="9">
    <location>
        <position position="50"/>
    </location>
</feature>
<feature type="domain" description="Quinate/shikimate 5-dehydrogenase/glutamyl-tRNA reductase" evidence="10">
    <location>
        <begin position="166"/>
        <end position="301"/>
    </location>
</feature>
<comment type="similarity">
    <text evidence="2 9">Belongs to the glutamyl-tRNA reductase family.</text>
</comment>
<dbReference type="SUPFAM" id="SSF51735">
    <property type="entry name" value="NAD(P)-binding Rossmann-fold domains"/>
    <property type="match status" value="1"/>
</dbReference>
<dbReference type="InterPro" id="IPR006151">
    <property type="entry name" value="Shikm_DH/Glu-tRNA_Rdtase"/>
</dbReference>
<evidence type="ECO:0000313" key="13">
    <source>
        <dbReference type="Proteomes" id="UP000076023"/>
    </source>
</evidence>
<keyword evidence="4 9" id="KW-0521">NADP</keyword>
<comment type="subunit">
    <text evidence="9">Homodimer.</text>
</comment>
<evidence type="ECO:0000256" key="1">
    <source>
        <dbReference type="ARBA" id="ARBA00005059"/>
    </source>
</evidence>
<dbReference type="PANTHER" id="PTHR43013">
    <property type="entry name" value="GLUTAMYL-TRNA REDUCTASE"/>
    <property type="match status" value="1"/>
</dbReference>
<evidence type="ECO:0000256" key="9">
    <source>
        <dbReference type="HAMAP-Rule" id="MF_00087"/>
    </source>
</evidence>
<evidence type="ECO:0000259" key="10">
    <source>
        <dbReference type="Pfam" id="PF01488"/>
    </source>
</evidence>
<comment type="function">
    <text evidence="9">Catalyzes the NADPH-dependent reduction of glutamyl-tRNA(Glu) to glutamate 1-semialdehyde (GSA).</text>
</comment>
<dbReference type="Gene3D" id="3.30.460.30">
    <property type="entry name" value="Glutamyl-tRNA reductase, N-terminal domain"/>
    <property type="match status" value="1"/>
</dbReference>
<dbReference type="Pfam" id="PF05201">
    <property type="entry name" value="GlutR_N"/>
    <property type="match status" value="1"/>
</dbReference>
<dbReference type="UniPathway" id="UPA00251">
    <property type="reaction ID" value="UER00316"/>
</dbReference>
<dbReference type="RefSeq" id="WP_075077548.1">
    <property type="nucleotide sequence ID" value="NZ_BDCO01000002.1"/>
</dbReference>
<keyword evidence="5 9" id="KW-0560">Oxidoreductase</keyword>
<organism evidence="12 13">
    <name type="scientific">Terrimicrobium sacchariphilum</name>
    <dbReference type="NCBI Taxonomy" id="690879"/>
    <lineage>
        <taxon>Bacteria</taxon>
        <taxon>Pseudomonadati</taxon>
        <taxon>Verrucomicrobiota</taxon>
        <taxon>Terrimicrobiia</taxon>
        <taxon>Terrimicrobiales</taxon>
        <taxon>Terrimicrobiaceae</taxon>
        <taxon>Terrimicrobium</taxon>
    </lineage>
</organism>
<keyword evidence="13" id="KW-1185">Reference proteome</keyword>
<evidence type="ECO:0000256" key="4">
    <source>
        <dbReference type="ARBA" id="ARBA00022857"/>
    </source>
</evidence>